<dbReference type="InParanoid" id="A0A2K1JI60"/>
<evidence type="ECO:0000313" key="3">
    <source>
        <dbReference type="EnsemblPlants" id="PAC:32962008.CDS.1"/>
    </source>
</evidence>
<reference evidence="2 4" key="1">
    <citation type="journal article" date="2008" name="Science">
        <title>The Physcomitrella genome reveals evolutionary insights into the conquest of land by plants.</title>
        <authorList>
            <person name="Rensing S."/>
            <person name="Lang D."/>
            <person name="Zimmer A."/>
            <person name="Terry A."/>
            <person name="Salamov A."/>
            <person name="Shapiro H."/>
            <person name="Nishiyama T."/>
            <person name="Perroud P.-F."/>
            <person name="Lindquist E."/>
            <person name="Kamisugi Y."/>
            <person name="Tanahashi T."/>
            <person name="Sakakibara K."/>
            <person name="Fujita T."/>
            <person name="Oishi K."/>
            <person name="Shin-I T."/>
            <person name="Kuroki Y."/>
            <person name="Toyoda A."/>
            <person name="Suzuki Y."/>
            <person name="Hashimoto A."/>
            <person name="Yamaguchi K."/>
            <person name="Sugano A."/>
            <person name="Kohara Y."/>
            <person name="Fujiyama A."/>
            <person name="Anterola A."/>
            <person name="Aoki S."/>
            <person name="Ashton N."/>
            <person name="Barbazuk W.B."/>
            <person name="Barker E."/>
            <person name="Bennetzen J."/>
            <person name="Bezanilla M."/>
            <person name="Blankenship R."/>
            <person name="Cho S.H."/>
            <person name="Dutcher S."/>
            <person name="Estelle M."/>
            <person name="Fawcett J.A."/>
            <person name="Gundlach H."/>
            <person name="Hanada K."/>
            <person name="Heyl A."/>
            <person name="Hicks K.A."/>
            <person name="Hugh J."/>
            <person name="Lohr M."/>
            <person name="Mayer K."/>
            <person name="Melkozernov A."/>
            <person name="Murata T."/>
            <person name="Nelson D."/>
            <person name="Pils B."/>
            <person name="Prigge M."/>
            <person name="Reiss B."/>
            <person name="Renner T."/>
            <person name="Rombauts S."/>
            <person name="Rushton P."/>
            <person name="Sanderfoot A."/>
            <person name="Schween G."/>
            <person name="Shiu S.-H."/>
            <person name="Stueber K."/>
            <person name="Theodoulou F.L."/>
            <person name="Tu H."/>
            <person name="Van de Peer Y."/>
            <person name="Verrier P.J."/>
            <person name="Waters E."/>
            <person name="Wood A."/>
            <person name="Yang L."/>
            <person name="Cove D."/>
            <person name="Cuming A."/>
            <person name="Hasebe M."/>
            <person name="Lucas S."/>
            <person name="Mishler D.B."/>
            <person name="Reski R."/>
            <person name="Grigoriev I."/>
            <person name="Quatrano R.S."/>
            <person name="Boore J.L."/>
        </authorList>
    </citation>
    <scope>NUCLEOTIDE SEQUENCE [LARGE SCALE GENOMIC DNA]</scope>
    <source>
        <strain evidence="3 4">cv. Gransden 2004</strain>
    </source>
</reference>
<keyword evidence="1" id="KW-0732">Signal</keyword>
<dbReference type="Gramene" id="Pp3c14_17370V3.2">
    <property type="protein sequence ID" value="PAC:32962009.CDS.1"/>
    <property type="gene ID" value="Pp3c14_17370"/>
</dbReference>
<dbReference type="Proteomes" id="UP000006727">
    <property type="component" value="Chromosome 14"/>
</dbReference>
<feature type="chain" id="PRO_5036318974" description="Secreted protein" evidence="1">
    <location>
        <begin position="36"/>
        <end position="82"/>
    </location>
</feature>
<reference evidence="2 4" key="2">
    <citation type="journal article" date="2018" name="Plant J.">
        <title>The Physcomitrella patens chromosome-scale assembly reveals moss genome structure and evolution.</title>
        <authorList>
            <person name="Lang D."/>
            <person name="Ullrich K.K."/>
            <person name="Murat F."/>
            <person name="Fuchs J."/>
            <person name="Jenkins J."/>
            <person name="Haas F.B."/>
            <person name="Piednoel M."/>
            <person name="Gundlach H."/>
            <person name="Van Bel M."/>
            <person name="Meyberg R."/>
            <person name="Vives C."/>
            <person name="Morata J."/>
            <person name="Symeonidi A."/>
            <person name="Hiss M."/>
            <person name="Muchero W."/>
            <person name="Kamisugi Y."/>
            <person name="Saleh O."/>
            <person name="Blanc G."/>
            <person name="Decker E.L."/>
            <person name="van Gessel N."/>
            <person name="Grimwood J."/>
            <person name="Hayes R.D."/>
            <person name="Graham S.W."/>
            <person name="Gunter L.E."/>
            <person name="McDaniel S.F."/>
            <person name="Hoernstein S.N.W."/>
            <person name="Larsson A."/>
            <person name="Li F.W."/>
            <person name="Perroud P.F."/>
            <person name="Phillips J."/>
            <person name="Ranjan P."/>
            <person name="Rokshar D.S."/>
            <person name="Rothfels C.J."/>
            <person name="Schneider L."/>
            <person name="Shu S."/>
            <person name="Stevenson D.W."/>
            <person name="Thummler F."/>
            <person name="Tillich M."/>
            <person name="Villarreal Aguilar J.C."/>
            <person name="Widiez T."/>
            <person name="Wong G.K."/>
            <person name="Wymore A."/>
            <person name="Zhang Y."/>
            <person name="Zimmer A.D."/>
            <person name="Quatrano R.S."/>
            <person name="Mayer K.F.X."/>
            <person name="Goodstein D."/>
            <person name="Casacuberta J.M."/>
            <person name="Vandepoele K."/>
            <person name="Reski R."/>
            <person name="Cuming A.C."/>
            <person name="Tuskan G.A."/>
            <person name="Maumus F."/>
            <person name="Salse J."/>
            <person name="Schmutz J."/>
            <person name="Rensing S.A."/>
        </authorList>
    </citation>
    <scope>NUCLEOTIDE SEQUENCE [LARGE SCALE GENOMIC DNA]</scope>
    <source>
        <strain evidence="3 4">cv. Gransden 2004</strain>
    </source>
</reference>
<proteinExistence type="predicted"/>
<dbReference type="EnsemblPlants" id="Pp3c14_17370V3.1">
    <property type="protein sequence ID" value="PAC:32962008.CDS.1"/>
    <property type="gene ID" value="Pp3c14_17370"/>
</dbReference>
<dbReference type="Gramene" id="Pp3c14_17370V3.1">
    <property type="protein sequence ID" value="PAC:32962008.CDS.1"/>
    <property type="gene ID" value="Pp3c14_17370"/>
</dbReference>
<name>A0A2K1JI60_PHYPA</name>
<feature type="signal peptide" evidence="1">
    <location>
        <begin position="1"/>
        <end position="35"/>
    </location>
</feature>
<organism evidence="2">
    <name type="scientific">Physcomitrium patens</name>
    <name type="common">Spreading-leaved earth moss</name>
    <name type="synonym">Physcomitrella patens</name>
    <dbReference type="NCBI Taxonomy" id="3218"/>
    <lineage>
        <taxon>Eukaryota</taxon>
        <taxon>Viridiplantae</taxon>
        <taxon>Streptophyta</taxon>
        <taxon>Embryophyta</taxon>
        <taxon>Bryophyta</taxon>
        <taxon>Bryophytina</taxon>
        <taxon>Bryopsida</taxon>
        <taxon>Funariidae</taxon>
        <taxon>Funariales</taxon>
        <taxon>Funariaceae</taxon>
        <taxon>Physcomitrium</taxon>
    </lineage>
</organism>
<gene>
    <name evidence="2" type="ORF">PHYPA_018644</name>
</gene>
<dbReference type="EMBL" id="ABEU02000014">
    <property type="protein sequence ID" value="PNR41241.1"/>
    <property type="molecule type" value="Genomic_DNA"/>
</dbReference>
<keyword evidence="4" id="KW-1185">Reference proteome</keyword>
<sequence length="82" mass="9266">MRLVSVAMSTIRSGVWWPLLLFTTFVCFFPSSALSEEPMWARGSCIGLIFKCQHEWSVGVLRGAGFESQRLGKLIQCGIQRR</sequence>
<evidence type="ECO:0008006" key="5">
    <source>
        <dbReference type="Google" id="ProtNLM"/>
    </source>
</evidence>
<dbReference type="AlphaFoldDB" id="A0A2K1JI60"/>
<evidence type="ECO:0000256" key="1">
    <source>
        <dbReference type="SAM" id="SignalP"/>
    </source>
</evidence>
<evidence type="ECO:0000313" key="2">
    <source>
        <dbReference type="EMBL" id="PNR41241.1"/>
    </source>
</evidence>
<evidence type="ECO:0000313" key="4">
    <source>
        <dbReference type="Proteomes" id="UP000006727"/>
    </source>
</evidence>
<accession>A0A2K1JI60</accession>
<protein>
    <recommendedName>
        <fullName evidence="5">Secreted protein</fullName>
    </recommendedName>
</protein>
<dbReference type="PaxDb" id="3218-PP1S48_98V6.1"/>
<reference evidence="3" key="3">
    <citation type="submission" date="2020-12" db="UniProtKB">
        <authorList>
            <consortium name="EnsemblPlants"/>
        </authorList>
    </citation>
    <scope>IDENTIFICATION</scope>
</reference>
<dbReference type="EnsemblPlants" id="Pp3c14_17370V3.2">
    <property type="protein sequence ID" value="PAC:32962009.CDS.1"/>
    <property type="gene ID" value="Pp3c14_17370"/>
</dbReference>